<dbReference type="AlphaFoldDB" id="A0AAD5N9T4"/>
<evidence type="ECO:0000313" key="2">
    <source>
        <dbReference type="Proteomes" id="UP001196413"/>
    </source>
</evidence>
<organism evidence="1 2">
    <name type="scientific">Parelaphostrongylus tenuis</name>
    <name type="common">Meningeal worm</name>
    <dbReference type="NCBI Taxonomy" id="148309"/>
    <lineage>
        <taxon>Eukaryota</taxon>
        <taxon>Metazoa</taxon>
        <taxon>Ecdysozoa</taxon>
        <taxon>Nematoda</taxon>
        <taxon>Chromadorea</taxon>
        <taxon>Rhabditida</taxon>
        <taxon>Rhabditina</taxon>
        <taxon>Rhabditomorpha</taxon>
        <taxon>Strongyloidea</taxon>
        <taxon>Metastrongylidae</taxon>
        <taxon>Parelaphostrongylus</taxon>
    </lineage>
</organism>
<dbReference type="EMBL" id="JAHQIW010004134">
    <property type="protein sequence ID" value="KAJ1361214.1"/>
    <property type="molecule type" value="Genomic_DNA"/>
</dbReference>
<keyword evidence="2" id="KW-1185">Reference proteome</keyword>
<dbReference type="Proteomes" id="UP001196413">
    <property type="component" value="Unassembled WGS sequence"/>
</dbReference>
<reference evidence="1" key="1">
    <citation type="submission" date="2021-06" db="EMBL/GenBank/DDBJ databases">
        <title>Parelaphostrongylus tenuis whole genome reference sequence.</title>
        <authorList>
            <person name="Garwood T.J."/>
            <person name="Larsen P.A."/>
            <person name="Fountain-Jones N.M."/>
            <person name="Garbe J.R."/>
            <person name="Macchietto M.G."/>
            <person name="Kania S.A."/>
            <person name="Gerhold R.W."/>
            <person name="Richards J.E."/>
            <person name="Wolf T.M."/>
        </authorList>
    </citation>
    <scope>NUCLEOTIDE SEQUENCE</scope>
    <source>
        <strain evidence="1">MNPRO001-30</strain>
        <tissue evidence="1">Meninges</tissue>
    </source>
</reference>
<protein>
    <submittedName>
        <fullName evidence="1">Uncharacterized protein</fullName>
    </submittedName>
</protein>
<sequence length="65" mass="7919">MEEISCREKYHKKKEKRNKVRTINDWQRLASINRDTYSCELIEFTLGFIAFSELTARHKHFIEND</sequence>
<comment type="caution">
    <text evidence="1">The sequence shown here is derived from an EMBL/GenBank/DDBJ whole genome shotgun (WGS) entry which is preliminary data.</text>
</comment>
<proteinExistence type="predicted"/>
<name>A0AAD5N9T4_PARTN</name>
<evidence type="ECO:0000313" key="1">
    <source>
        <dbReference type="EMBL" id="KAJ1361214.1"/>
    </source>
</evidence>
<accession>A0AAD5N9T4</accession>
<gene>
    <name evidence="1" type="ORF">KIN20_020413</name>
</gene>